<dbReference type="InterPro" id="IPR021858">
    <property type="entry name" value="Fun_TF"/>
</dbReference>
<proteinExistence type="predicted"/>
<gene>
    <name evidence="1" type="ORF">BO71DRAFT_426396</name>
</gene>
<organism evidence="1 2">
    <name type="scientific">Aspergillus ellipticus CBS 707.79</name>
    <dbReference type="NCBI Taxonomy" id="1448320"/>
    <lineage>
        <taxon>Eukaryota</taxon>
        <taxon>Fungi</taxon>
        <taxon>Dikarya</taxon>
        <taxon>Ascomycota</taxon>
        <taxon>Pezizomycotina</taxon>
        <taxon>Eurotiomycetes</taxon>
        <taxon>Eurotiomycetidae</taxon>
        <taxon>Eurotiales</taxon>
        <taxon>Aspergillaceae</taxon>
        <taxon>Aspergillus</taxon>
        <taxon>Aspergillus subgen. Circumdati</taxon>
    </lineage>
</organism>
<evidence type="ECO:0000313" key="2">
    <source>
        <dbReference type="Proteomes" id="UP000247810"/>
    </source>
</evidence>
<dbReference type="PANTHER" id="PTHR37049:SF4">
    <property type="entry name" value="RHODANESE DOMAIN-CONTAINING PROTEIN"/>
    <property type="match status" value="1"/>
</dbReference>
<dbReference type="AlphaFoldDB" id="A0A319DV70"/>
<dbReference type="STRING" id="1448320.A0A319DV70"/>
<protein>
    <submittedName>
        <fullName evidence="1">Uncharacterized protein</fullName>
    </submittedName>
</protein>
<dbReference type="PANTHER" id="PTHR37049">
    <property type="entry name" value="PEPTIDASE S41 FAMILY PROTEIN"/>
    <property type="match status" value="1"/>
</dbReference>
<dbReference type="EMBL" id="KZ825815">
    <property type="protein sequence ID" value="PYH98057.1"/>
    <property type="molecule type" value="Genomic_DNA"/>
</dbReference>
<dbReference type="VEuPathDB" id="FungiDB:BO71DRAFT_426396"/>
<dbReference type="Proteomes" id="UP000247810">
    <property type="component" value="Unassembled WGS sequence"/>
</dbReference>
<dbReference type="OrthoDB" id="5213892at2759"/>
<dbReference type="InterPro" id="IPR052766">
    <property type="entry name" value="S41A_metabolite_peptidase"/>
</dbReference>
<keyword evidence="2" id="KW-1185">Reference proteome</keyword>
<sequence length="220" mass="25133">MAVKFLYEYSKYLQFHSTTSILKGKSHTHPRAVTSLSTGVDLWGQLQTIRQKASDNAYTSQFDSDWDLRHLISRAKDGHLTLNLCSQGTLHFEHGVPLLSISSDGLQIPEIYVYGAWTNHLGAWPGAAWQLLPFTAINFKTLAWQFLVCGSLAVGAQREKFQRLMSDGFQAHATPSNLHYLRSVLEECWENFDRRVSEQEASLYNWKVGMERFNMSILFI</sequence>
<reference evidence="1 2" key="1">
    <citation type="submission" date="2018-02" db="EMBL/GenBank/DDBJ databases">
        <title>The genomes of Aspergillus section Nigri reveals drivers in fungal speciation.</title>
        <authorList>
            <consortium name="DOE Joint Genome Institute"/>
            <person name="Vesth T.C."/>
            <person name="Nybo J."/>
            <person name="Theobald S."/>
            <person name="Brandl J."/>
            <person name="Frisvad J.C."/>
            <person name="Nielsen K.F."/>
            <person name="Lyhne E.K."/>
            <person name="Kogle M.E."/>
            <person name="Kuo A."/>
            <person name="Riley R."/>
            <person name="Clum A."/>
            <person name="Nolan M."/>
            <person name="Lipzen A."/>
            <person name="Salamov A."/>
            <person name="Henrissat B."/>
            <person name="Wiebenga A."/>
            <person name="De vries R.P."/>
            <person name="Grigoriev I.V."/>
            <person name="Mortensen U.H."/>
            <person name="Andersen M.R."/>
            <person name="Baker S.E."/>
        </authorList>
    </citation>
    <scope>NUCLEOTIDE SEQUENCE [LARGE SCALE GENOMIC DNA]</scope>
    <source>
        <strain evidence="1 2">CBS 707.79</strain>
    </source>
</reference>
<accession>A0A319DV70</accession>
<name>A0A319DV70_9EURO</name>
<dbReference type="Pfam" id="PF11951">
    <property type="entry name" value="Fungal_trans_2"/>
    <property type="match status" value="1"/>
</dbReference>
<evidence type="ECO:0000313" key="1">
    <source>
        <dbReference type="EMBL" id="PYH98057.1"/>
    </source>
</evidence>